<proteinExistence type="predicted"/>
<dbReference type="HOGENOM" id="CLU_044538_2_1_5"/>
<keyword evidence="2" id="KW-0378">Hydrolase</keyword>
<sequence>MKVTILGCGGSAGVPMIGGEEGPRTGIWGACDPTEPRNRRTRSSVVIEGEGGFRLLVDSGPDFRNQMLSCGLSHVHAVLYTHPHSDHIGGLDELRAINRVIETPLPLLATPDVLEELRLRYAYAFAPWKGPEFYRPVFDEHVVQPGETVTFPGLTARIFEQRHGRIMSLGVRCGNFAYSTDVETLSDVSLSLLEGVQTWVVDCFQYEPHPAHAWLERVLEWRERLGVGHVILTHMGPEMDYQTLRQILPAGVEPAYDGMVLDLQD</sequence>
<evidence type="ECO:0000259" key="1">
    <source>
        <dbReference type="SMART" id="SM00849"/>
    </source>
</evidence>
<dbReference type="EMBL" id="CP004373">
    <property type="protein sequence ID" value="AHK69950.1"/>
    <property type="molecule type" value="Genomic_DNA"/>
</dbReference>
<evidence type="ECO:0000313" key="2">
    <source>
        <dbReference type="EMBL" id="AHK69950.1"/>
    </source>
</evidence>
<accession>A0A067Z2Z2</accession>
<dbReference type="Proteomes" id="UP000031656">
    <property type="component" value="Chromosome"/>
</dbReference>
<dbReference type="AlphaFoldDB" id="A0A067Z2Z2"/>
<gene>
    <name evidence="2" type="primary">phnP</name>
    <name evidence="2" type="ORF">GLS_c00150</name>
</gene>
<organism evidence="2 3">
    <name type="scientific">Gluconobacter oxydans DSM 3504</name>
    <dbReference type="NCBI Taxonomy" id="1288313"/>
    <lineage>
        <taxon>Bacteria</taxon>
        <taxon>Pseudomonadati</taxon>
        <taxon>Pseudomonadota</taxon>
        <taxon>Alphaproteobacteria</taxon>
        <taxon>Acetobacterales</taxon>
        <taxon>Acetobacteraceae</taxon>
        <taxon>Gluconobacter</taxon>
    </lineage>
</organism>
<dbReference type="InterPro" id="IPR036866">
    <property type="entry name" value="RibonucZ/Hydroxyglut_hydro"/>
</dbReference>
<dbReference type="SMART" id="SM00849">
    <property type="entry name" value="Lactamase_B"/>
    <property type="match status" value="1"/>
</dbReference>
<name>A0A067Z2Z2_GLUOY</name>
<evidence type="ECO:0000313" key="3">
    <source>
        <dbReference type="Proteomes" id="UP000031656"/>
    </source>
</evidence>
<dbReference type="InterPro" id="IPR001279">
    <property type="entry name" value="Metallo-B-lactamas"/>
</dbReference>
<dbReference type="PANTHER" id="PTHR42663">
    <property type="entry name" value="HYDROLASE C777.06C-RELATED-RELATED"/>
    <property type="match status" value="1"/>
</dbReference>
<dbReference type="RefSeq" id="WP_041110391.1">
    <property type="nucleotide sequence ID" value="NZ_CP004373.1"/>
</dbReference>
<dbReference type="PANTHER" id="PTHR42663:SF6">
    <property type="entry name" value="HYDROLASE C777.06C-RELATED"/>
    <property type="match status" value="1"/>
</dbReference>
<dbReference type="CDD" id="cd16279">
    <property type="entry name" value="metallo-hydrolase-like_MBL-fold"/>
    <property type="match status" value="1"/>
</dbReference>
<dbReference type="Pfam" id="PF12706">
    <property type="entry name" value="Lactamase_B_2"/>
    <property type="match status" value="1"/>
</dbReference>
<reference evidence="2 3" key="1">
    <citation type="journal article" date="2015" name="Appl. Microbiol. Biotechnol.">
        <title>The consequence of an additional NADH dehydrogenase paralog on the growth of Gluconobacter oxydans DSM3504.</title>
        <authorList>
            <person name="Kostner D."/>
            <person name="Luchterhand B."/>
            <person name="Junker A."/>
            <person name="Volland S."/>
            <person name="Daniel R."/>
            <person name="Buchs J."/>
            <person name="Liebl W."/>
            <person name="Ehrenreich A."/>
        </authorList>
    </citation>
    <scope>NUCLEOTIDE SEQUENCE [LARGE SCALE GENOMIC DNA]</scope>
    <source>
        <strain evidence="2">DSM 3504</strain>
    </source>
</reference>
<dbReference type="Gene3D" id="3.60.15.10">
    <property type="entry name" value="Ribonuclease Z/Hydroxyacylglutathione hydrolase-like"/>
    <property type="match status" value="1"/>
</dbReference>
<dbReference type="GO" id="GO:0016787">
    <property type="term" value="F:hydrolase activity"/>
    <property type="evidence" value="ECO:0007669"/>
    <property type="project" value="UniProtKB-KW"/>
</dbReference>
<feature type="domain" description="Metallo-beta-lactamase" evidence="1">
    <location>
        <begin position="41"/>
        <end position="229"/>
    </location>
</feature>
<dbReference type="GeneID" id="56904265"/>
<dbReference type="KEGG" id="goy:GLS_c00150"/>
<dbReference type="SUPFAM" id="SSF56281">
    <property type="entry name" value="Metallo-hydrolase/oxidoreductase"/>
    <property type="match status" value="1"/>
</dbReference>
<protein>
    <submittedName>
        <fullName evidence="2">Metal-dependent hydrolase PhnP</fullName>
    </submittedName>
</protein>